<gene>
    <name evidence="1" type="ORF">R3P38DRAFT_2851711</name>
    <name evidence="2" type="ORF">R3P38DRAFT_2851714</name>
</gene>
<organism evidence="2 3">
    <name type="scientific">Favolaschia claudopus</name>
    <dbReference type="NCBI Taxonomy" id="2862362"/>
    <lineage>
        <taxon>Eukaryota</taxon>
        <taxon>Fungi</taxon>
        <taxon>Dikarya</taxon>
        <taxon>Basidiomycota</taxon>
        <taxon>Agaricomycotina</taxon>
        <taxon>Agaricomycetes</taxon>
        <taxon>Agaricomycetidae</taxon>
        <taxon>Agaricales</taxon>
        <taxon>Marasmiineae</taxon>
        <taxon>Mycenaceae</taxon>
        <taxon>Favolaschia</taxon>
    </lineage>
</organism>
<name>A0AAW0DPU3_9AGAR</name>
<dbReference type="AlphaFoldDB" id="A0AAW0DPU3"/>
<evidence type="ECO:0000313" key="3">
    <source>
        <dbReference type="Proteomes" id="UP001362999"/>
    </source>
</evidence>
<keyword evidence="3" id="KW-1185">Reference proteome</keyword>
<proteinExistence type="predicted"/>
<dbReference type="EMBL" id="JAWWNJ010000006">
    <property type="protein sequence ID" value="KAK7053715.1"/>
    <property type="molecule type" value="Genomic_DNA"/>
</dbReference>
<accession>A0AAW0DPU3</accession>
<evidence type="ECO:0000313" key="2">
    <source>
        <dbReference type="EMBL" id="KAK7053717.1"/>
    </source>
</evidence>
<comment type="caution">
    <text evidence="2">The sequence shown here is derived from an EMBL/GenBank/DDBJ whole genome shotgun (WGS) entry which is preliminary data.</text>
</comment>
<protein>
    <submittedName>
        <fullName evidence="2">Uncharacterized protein</fullName>
    </submittedName>
</protein>
<dbReference type="Proteomes" id="UP001362999">
    <property type="component" value="Unassembled WGS sequence"/>
</dbReference>
<evidence type="ECO:0000313" key="1">
    <source>
        <dbReference type="EMBL" id="KAK7053715.1"/>
    </source>
</evidence>
<reference evidence="2 3" key="1">
    <citation type="journal article" date="2024" name="J Genomics">
        <title>Draft genome sequencing and assembly of Favolaschia claudopus CIRM-BRFM 2984 isolated from oak limbs.</title>
        <authorList>
            <person name="Navarro D."/>
            <person name="Drula E."/>
            <person name="Chaduli D."/>
            <person name="Cazenave R."/>
            <person name="Ahrendt S."/>
            <person name="Wang J."/>
            <person name="Lipzen A."/>
            <person name="Daum C."/>
            <person name="Barry K."/>
            <person name="Grigoriev I.V."/>
            <person name="Favel A."/>
            <person name="Rosso M.N."/>
            <person name="Martin F."/>
        </authorList>
    </citation>
    <scope>NUCLEOTIDE SEQUENCE [LARGE SCALE GENOMIC DNA]</scope>
    <source>
        <strain evidence="2 3">CIRM-BRFM 2984</strain>
    </source>
</reference>
<sequence>MHQAVLPGASVPMNANTQNNADRCAVCVKQYCDRRFDCPGKGNRRSCKCPHPPLQPGEKVRITENQIALRKERQREAATQGASGGRS</sequence>
<dbReference type="EMBL" id="JAWWNJ010000006">
    <property type="protein sequence ID" value="KAK7053717.1"/>
    <property type="molecule type" value="Genomic_DNA"/>
</dbReference>